<sequence>MFSFFLLVIGPFAAAVFYLYSIAADQYASTFGFAVRSEELDSAQNLLGGLADLSGNSSSDTDILYEFIQSRAMVEKVNDRIDLRTIYSRPEFDPVFAFDPTGSIEDLVDYWQRMVRISYANSSGLLEVRANAFRAQDALAIAEAIVDESTLMINELSAIAREDATRYALEDLEQAVERLKTAREALTRFRSDTRIVDPSADIQGQMGLLNSLESQLAEAIIEMNLVMETAREGDPRVEQARRRIAVIESLIEQERQKFGMGGTARVTDGKDYSTLVGEFERLMVDREYAEKSYLAAQTVLDTAQAEAQRQSRYLATYAKPALPESAQYPQRIILSALVFAVALLGWAIGVLIYYSVRDRR</sequence>
<dbReference type="InterPro" id="IPR050445">
    <property type="entry name" value="Bact_polysacc_biosynth/exp"/>
</dbReference>
<accession>A0ABV7TF35</accession>
<protein>
    <submittedName>
        <fullName evidence="3">Sugar transporter</fullName>
    </submittedName>
</protein>
<evidence type="ECO:0000256" key="1">
    <source>
        <dbReference type="SAM" id="Coils"/>
    </source>
</evidence>
<keyword evidence="4" id="KW-1185">Reference proteome</keyword>
<feature type="coiled-coil region" evidence="1">
    <location>
        <begin position="169"/>
        <end position="257"/>
    </location>
</feature>
<evidence type="ECO:0000313" key="4">
    <source>
        <dbReference type="Proteomes" id="UP001595629"/>
    </source>
</evidence>
<evidence type="ECO:0000313" key="3">
    <source>
        <dbReference type="EMBL" id="MFC3612460.1"/>
    </source>
</evidence>
<feature type="transmembrane region" description="Helical" evidence="2">
    <location>
        <begin position="332"/>
        <end position="354"/>
    </location>
</feature>
<organism evidence="3 4">
    <name type="scientific">Lutimaribacter marinistellae</name>
    <dbReference type="NCBI Taxonomy" id="1820329"/>
    <lineage>
        <taxon>Bacteria</taxon>
        <taxon>Pseudomonadati</taxon>
        <taxon>Pseudomonadota</taxon>
        <taxon>Alphaproteobacteria</taxon>
        <taxon>Rhodobacterales</taxon>
        <taxon>Roseobacteraceae</taxon>
        <taxon>Lutimaribacter</taxon>
    </lineage>
</organism>
<keyword evidence="3" id="KW-0813">Transport</keyword>
<dbReference type="PANTHER" id="PTHR32309">
    <property type="entry name" value="TYROSINE-PROTEIN KINASE"/>
    <property type="match status" value="1"/>
</dbReference>
<dbReference type="Proteomes" id="UP001595629">
    <property type="component" value="Unassembled WGS sequence"/>
</dbReference>
<keyword evidence="2" id="KW-0812">Transmembrane</keyword>
<dbReference type="EMBL" id="JBHRXI010000001">
    <property type="protein sequence ID" value="MFC3612460.1"/>
    <property type="molecule type" value="Genomic_DNA"/>
</dbReference>
<keyword evidence="1" id="KW-0175">Coiled coil</keyword>
<evidence type="ECO:0000256" key="2">
    <source>
        <dbReference type="SAM" id="Phobius"/>
    </source>
</evidence>
<comment type="caution">
    <text evidence="3">The sequence shown here is derived from an EMBL/GenBank/DDBJ whole genome shotgun (WGS) entry which is preliminary data.</text>
</comment>
<gene>
    <name evidence="3" type="ORF">ACFORG_01695</name>
</gene>
<reference evidence="4" key="1">
    <citation type="journal article" date="2019" name="Int. J. Syst. Evol. Microbiol.">
        <title>The Global Catalogue of Microorganisms (GCM) 10K type strain sequencing project: providing services to taxonomists for standard genome sequencing and annotation.</title>
        <authorList>
            <consortium name="The Broad Institute Genomics Platform"/>
            <consortium name="The Broad Institute Genome Sequencing Center for Infectious Disease"/>
            <person name="Wu L."/>
            <person name="Ma J."/>
        </authorList>
    </citation>
    <scope>NUCLEOTIDE SEQUENCE [LARGE SCALE GENOMIC DNA]</scope>
    <source>
        <strain evidence="4">KCTC 42911</strain>
    </source>
</reference>
<keyword evidence="2" id="KW-0472">Membrane</keyword>
<keyword evidence="3" id="KW-0762">Sugar transport</keyword>
<keyword evidence="2" id="KW-1133">Transmembrane helix</keyword>
<dbReference type="PANTHER" id="PTHR32309:SF13">
    <property type="entry name" value="FERRIC ENTEROBACTIN TRANSPORT PROTEIN FEPE"/>
    <property type="match status" value="1"/>
</dbReference>
<proteinExistence type="predicted"/>
<dbReference type="RefSeq" id="WP_386733643.1">
    <property type="nucleotide sequence ID" value="NZ_JBHRXI010000001.1"/>
</dbReference>
<name>A0ABV7TF35_9RHOB</name>